<dbReference type="PATRIC" id="fig|394096.3.peg.7902"/>
<dbReference type="Pfam" id="PF00037">
    <property type="entry name" value="Fer4"/>
    <property type="match status" value="1"/>
</dbReference>
<evidence type="ECO:0000256" key="5">
    <source>
        <dbReference type="ARBA" id="ARBA00022723"/>
    </source>
</evidence>
<keyword evidence="5 11" id="KW-0479">Metal-binding</keyword>
<comment type="function">
    <text evidence="11">Ferredoxins are iron-sulfur proteins that transfer electrons in a wide variety of metabolic reactions.</text>
</comment>
<comment type="cofactor">
    <cofactor evidence="1 11">
        <name>[3Fe-4S] cluster</name>
        <dbReference type="ChEBI" id="CHEBI:21137"/>
    </cofactor>
</comment>
<keyword evidence="9 11" id="KW-0411">Iron-sulfur</keyword>
<dbReference type="AlphaFoldDB" id="A0A085W2Z8"/>
<dbReference type="SUPFAM" id="SSF54862">
    <property type="entry name" value="4Fe-4S ferredoxins"/>
    <property type="match status" value="1"/>
</dbReference>
<dbReference type="InterPro" id="IPR054829">
    <property type="entry name" value="FdxA"/>
</dbReference>
<keyword evidence="6 11" id="KW-0677">Repeat</keyword>
<evidence type="ECO:0000256" key="7">
    <source>
        <dbReference type="ARBA" id="ARBA00022982"/>
    </source>
</evidence>
<dbReference type="NCBIfam" id="NF045490">
    <property type="entry name" value="FdxA_Protbact"/>
    <property type="match status" value="1"/>
</dbReference>
<keyword evidence="10 11" id="KW-0003">3Fe-4S</keyword>
<keyword evidence="3 11" id="KW-0813">Transport</keyword>
<evidence type="ECO:0000256" key="2">
    <source>
        <dbReference type="ARBA" id="ARBA00001966"/>
    </source>
</evidence>
<dbReference type="STRING" id="394096.DB31_4167"/>
<comment type="cofactor">
    <cofactor evidence="2 11">
        <name>[4Fe-4S] cluster</name>
        <dbReference type="ChEBI" id="CHEBI:49883"/>
    </cofactor>
</comment>
<protein>
    <recommendedName>
        <fullName evidence="11">Ferredoxin</fullName>
    </recommendedName>
</protein>
<organism evidence="13 14">
    <name type="scientific">Hyalangium minutum</name>
    <dbReference type="NCBI Taxonomy" id="394096"/>
    <lineage>
        <taxon>Bacteria</taxon>
        <taxon>Pseudomonadati</taxon>
        <taxon>Myxococcota</taxon>
        <taxon>Myxococcia</taxon>
        <taxon>Myxococcales</taxon>
        <taxon>Cystobacterineae</taxon>
        <taxon>Archangiaceae</taxon>
        <taxon>Hyalangium</taxon>
    </lineage>
</organism>
<dbReference type="InterPro" id="IPR000813">
    <property type="entry name" value="7Fe_ferredoxin"/>
</dbReference>
<proteinExistence type="predicted"/>
<evidence type="ECO:0000256" key="3">
    <source>
        <dbReference type="ARBA" id="ARBA00022448"/>
    </source>
</evidence>
<keyword evidence="4 11" id="KW-0004">4Fe-4S</keyword>
<gene>
    <name evidence="13" type="ORF">DB31_4167</name>
</gene>
<keyword evidence="14" id="KW-1185">Reference proteome</keyword>
<evidence type="ECO:0000256" key="4">
    <source>
        <dbReference type="ARBA" id="ARBA00022485"/>
    </source>
</evidence>
<evidence type="ECO:0000256" key="8">
    <source>
        <dbReference type="ARBA" id="ARBA00023004"/>
    </source>
</evidence>
<dbReference type="GO" id="GO:0009055">
    <property type="term" value="F:electron transfer activity"/>
    <property type="evidence" value="ECO:0007669"/>
    <property type="project" value="InterPro"/>
</dbReference>
<evidence type="ECO:0000313" key="13">
    <source>
        <dbReference type="EMBL" id="KFE62061.1"/>
    </source>
</evidence>
<dbReference type="GO" id="GO:0051539">
    <property type="term" value="F:4 iron, 4 sulfur cluster binding"/>
    <property type="evidence" value="ECO:0007669"/>
    <property type="project" value="UniProtKB-KW"/>
</dbReference>
<comment type="caution">
    <text evidence="13">The sequence shown here is derived from an EMBL/GenBank/DDBJ whole genome shotgun (WGS) entry which is preliminary data.</text>
</comment>
<dbReference type="Proteomes" id="UP000028725">
    <property type="component" value="Unassembled WGS sequence"/>
</dbReference>
<dbReference type="EMBL" id="JMCB01000023">
    <property type="protein sequence ID" value="KFE62061.1"/>
    <property type="molecule type" value="Genomic_DNA"/>
</dbReference>
<dbReference type="GO" id="GO:0051538">
    <property type="term" value="F:3 iron, 4 sulfur cluster binding"/>
    <property type="evidence" value="ECO:0007669"/>
    <property type="project" value="UniProtKB-KW"/>
</dbReference>
<dbReference type="PROSITE" id="PS51379">
    <property type="entry name" value="4FE4S_FER_2"/>
    <property type="match status" value="2"/>
</dbReference>
<evidence type="ECO:0000256" key="1">
    <source>
        <dbReference type="ARBA" id="ARBA00001927"/>
    </source>
</evidence>
<evidence type="ECO:0000259" key="12">
    <source>
        <dbReference type="PROSITE" id="PS51379"/>
    </source>
</evidence>
<dbReference type="Gene3D" id="3.30.70.20">
    <property type="match status" value="1"/>
</dbReference>
<sequence>MAYVVAEPCIKCKYTDCVEVCPVNCFYEGENFLVIHPDECIDCGACEPVCPTKAIFPETELPAKWKEYKALNADFSTKWPNIAEKKEPLSEAEEFKLKDEKRPLLSTKPGK</sequence>
<dbReference type="GO" id="GO:0046872">
    <property type="term" value="F:metal ion binding"/>
    <property type="evidence" value="ECO:0007669"/>
    <property type="project" value="UniProtKB-KW"/>
</dbReference>
<evidence type="ECO:0000256" key="6">
    <source>
        <dbReference type="ARBA" id="ARBA00022737"/>
    </source>
</evidence>
<evidence type="ECO:0000256" key="10">
    <source>
        <dbReference type="ARBA" id="ARBA00023291"/>
    </source>
</evidence>
<evidence type="ECO:0000313" key="14">
    <source>
        <dbReference type="Proteomes" id="UP000028725"/>
    </source>
</evidence>
<keyword evidence="7 11" id="KW-0249">Electron transport</keyword>
<evidence type="ECO:0000256" key="9">
    <source>
        <dbReference type="ARBA" id="ARBA00023014"/>
    </source>
</evidence>
<dbReference type="PROSITE" id="PS00198">
    <property type="entry name" value="4FE4S_FER_1"/>
    <property type="match status" value="1"/>
</dbReference>
<evidence type="ECO:0000256" key="11">
    <source>
        <dbReference type="RuleBase" id="RU364098"/>
    </source>
</evidence>
<dbReference type="InterPro" id="IPR050294">
    <property type="entry name" value="RnfB_subfamily"/>
</dbReference>
<accession>A0A085W2Z8</accession>
<feature type="domain" description="4Fe-4S ferredoxin-type" evidence="12">
    <location>
        <begin position="1"/>
        <end position="30"/>
    </location>
</feature>
<reference evidence="13 14" key="1">
    <citation type="submission" date="2014-04" db="EMBL/GenBank/DDBJ databases">
        <title>Genome assembly of Hyalangium minutum DSM 14724.</title>
        <authorList>
            <person name="Sharma G."/>
            <person name="Subramanian S."/>
        </authorList>
    </citation>
    <scope>NUCLEOTIDE SEQUENCE [LARGE SCALE GENOMIC DNA]</scope>
    <source>
        <strain evidence="13 14">DSM 14724</strain>
    </source>
</reference>
<dbReference type="InterPro" id="IPR017900">
    <property type="entry name" value="4Fe4S_Fe_S_CS"/>
</dbReference>
<dbReference type="OrthoDB" id="9803397at2"/>
<name>A0A085W2Z8_9BACT</name>
<dbReference type="InterPro" id="IPR022569">
    <property type="entry name" value="Fd_C"/>
</dbReference>
<dbReference type="PANTHER" id="PTHR42859">
    <property type="entry name" value="OXIDOREDUCTASE"/>
    <property type="match status" value="1"/>
</dbReference>
<dbReference type="InterPro" id="IPR017896">
    <property type="entry name" value="4Fe4S_Fe-S-bd"/>
</dbReference>
<dbReference type="Pfam" id="PF11953">
    <property type="entry name" value="DUF3470"/>
    <property type="match status" value="1"/>
</dbReference>
<dbReference type="RefSeq" id="WP_044197735.1">
    <property type="nucleotide sequence ID" value="NZ_JMCB01000023.1"/>
</dbReference>
<dbReference type="PANTHER" id="PTHR42859:SF2">
    <property type="entry name" value="FERREDOXIN"/>
    <property type="match status" value="1"/>
</dbReference>
<keyword evidence="8 11" id="KW-0408">Iron</keyword>
<dbReference type="PRINTS" id="PR00354">
    <property type="entry name" value="7FE8SFRDOXIN"/>
</dbReference>
<feature type="domain" description="4Fe-4S ferredoxin-type" evidence="12">
    <location>
        <begin position="31"/>
        <end position="60"/>
    </location>
</feature>